<name>G4TMD7_SERID</name>
<evidence type="ECO:0000313" key="3">
    <source>
        <dbReference type="Proteomes" id="UP000007148"/>
    </source>
</evidence>
<sequence>MDPLAADMFKEDEEAIADSEEDIEDDEEEMYEHAEDTRLRYERLQARGRAMELAYQRRLEREREQAHAAAAVGANDTRRERSRSHSKSRSRPATPITALFKRDAFVLGITRSQSPPVNNAAVVDKSSRRSSISNLFKFKPISRSSSSKSISNGSSVPTSPFPSPLTPISPLPAFLSPKLRRKPMPASSEDTEPAFGSPLTRAKRRPSPIRAQTLPDELYPLEESMDRTPIPLRPTPIIAPHRPHLVYAADQNSPLKLQLDPGQ</sequence>
<dbReference type="HOGENOM" id="CLU_1058118_0_0_1"/>
<feature type="region of interest" description="Disordered" evidence="1">
    <location>
        <begin position="1"/>
        <end position="35"/>
    </location>
</feature>
<keyword evidence="3" id="KW-1185">Reference proteome</keyword>
<gene>
    <name evidence="2" type="ORF">PIIN_06415</name>
</gene>
<evidence type="ECO:0000256" key="1">
    <source>
        <dbReference type="SAM" id="MobiDB-lite"/>
    </source>
</evidence>
<feature type="region of interest" description="Disordered" evidence="1">
    <location>
        <begin position="143"/>
        <end position="237"/>
    </location>
</feature>
<protein>
    <submittedName>
        <fullName evidence="2">Uncharacterized protein</fullName>
    </submittedName>
</protein>
<dbReference type="Proteomes" id="UP000007148">
    <property type="component" value="Unassembled WGS sequence"/>
</dbReference>
<dbReference type="InParanoid" id="G4TMD7"/>
<comment type="caution">
    <text evidence="2">The sequence shown here is derived from an EMBL/GenBank/DDBJ whole genome shotgun (WGS) entry which is preliminary data.</text>
</comment>
<organism evidence="2 3">
    <name type="scientific">Serendipita indica (strain DSM 11827)</name>
    <name type="common">Root endophyte fungus</name>
    <name type="synonym">Piriformospora indica</name>
    <dbReference type="NCBI Taxonomy" id="1109443"/>
    <lineage>
        <taxon>Eukaryota</taxon>
        <taxon>Fungi</taxon>
        <taxon>Dikarya</taxon>
        <taxon>Basidiomycota</taxon>
        <taxon>Agaricomycotina</taxon>
        <taxon>Agaricomycetes</taxon>
        <taxon>Sebacinales</taxon>
        <taxon>Serendipitaceae</taxon>
        <taxon>Serendipita</taxon>
    </lineage>
</organism>
<feature type="compositionally biased region" description="Pro residues" evidence="1">
    <location>
        <begin position="159"/>
        <end position="170"/>
    </location>
</feature>
<reference evidence="2 3" key="1">
    <citation type="journal article" date="2011" name="PLoS Pathog.">
        <title>Endophytic Life Strategies Decoded by Genome and Transcriptome Analyses of the Mutualistic Root Symbiont Piriformospora indica.</title>
        <authorList>
            <person name="Zuccaro A."/>
            <person name="Lahrmann U."/>
            <person name="Guldener U."/>
            <person name="Langen G."/>
            <person name="Pfiffi S."/>
            <person name="Biedenkopf D."/>
            <person name="Wong P."/>
            <person name="Samans B."/>
            <person name="Grimm C."/>
            <person name="Basiewicz M."/>
            <person name="Murat C."/>
            <person name="Martin F."/>
            <person name="Kogel K.H."/>
        </authorList>
    </citation>
    <scope>NUCLEOTIDE SEQUENCE [LARGE SCALE GENOMIC DNA]</scope>
    <source>
        <strain evidence="2 3">DSM 11827</strain>
    </source>
</reference>
<feature type="compositionally biased region" description="Low complexity" evidence="1">
    <location>
        <begin position="143"/>
        <end position="155"/>
    </location>
</feature>
<dbReference type="EMBL" id="CAFZ01000167">
    <property type="protein sequence ID" value="CCA72480.1"/>
    <property type="molecule type" value="Genomic_DNA"/>
</dbReference>
<evidence type="ECO:0000313" key="2">
    <source>
        <dbReference type="EMBL" id="CCA72480.1"/>
    </source>
</evidence>
<proteinExistence type="predicted"/>
<feature type="compositionally biased region" description="Basic residues" evidence="1">
    <location>
        <begin position="80"/>
        <end position="90"/>
    </location>
</feature>
<feature type="compositionally biased region" description="Acidic residues" evidence="1">
    <location>
        <begin position="10"/>
        <end position="30"/>
    </location>
</feature>
<dbReference type="OrthoDB" id="10405715at2759"/>
<feature type="compositionally biased region" description="Low complexity" evidence="1">
    <location>
        <begin position="227"/>
        <end position="237"/>
    </location>
</feature>
<accession>G4TMD7</accession>
<dbReference type="AlphaFoldDB" id="G4TMD7"/>
<feature type="region of interest" description="Disordered" evidence="1">
    <location>
        <begin position="60"/>
        <end position="95"/>
    </location>
</feature>